<dbReference type="EMBL" id="AP023189">
    <property type="protein sequence ID" value="BCG27923.1"/>
    <property type="molecule type" value="Genomic_DNA"/>
</dbReference>
<evidence type="ECO:0000313" key="1">
    <source>
        <dbReference type="EMBL" id="BCG27923.1"/>
    </source>
</evidence>
<reference evidence="1 2" key="1">
    <citation type="submission" date="2020-05" db="EMBL/GenBank/DDBJ databases">
        <title>Characterization of novel class B3 metallo-beta-lactamase from novel Pseudomonas species.</title>
        <authorList>
            <person name="Yamada K."/>
            <person name="Aoki K."/>
            <person name="Ishii Y."/>
        </authorList>
    </citation>
    <scope>NUCLEOTIDE SEQUENCE [LARGE SCALE GENOMIC DNA]</scope>
    <source>
        <strain evidence="1 2">TUM18999</strain>
    </source>
</reference>
<protein>
    <submittedName>
        <fullName evidence="1">Uncharacterized protein</fullName>
    </submittedName>
</protein>
<gene>
    <name evidence="1" type="ORF">TUM18999_61140</name>
</gene>
<dbReference type="Pfam" id="PF19503">
    <property type="entry name" value="DUF6037"/>
    <property type="match status" value="1"/>
</dbReference>
<organism evidence="1 2">
    <name type="scientific">Pseudomonas tohonis</name>
    <dbReference type="NCBI Taxonomy" id="2725477"/>
    <lineage>
        <taxon>Bacteria</taxon>
        <taxon>Pseudomonadati</taxon>
        <taxon>Pseudomonadota</taxon>
        <taxon>Gammaproteobacteria</taxon>
        <taxon>Pseudomonadales</taxon>
        <taxon>Pseudomonadaceae</taxon>
        <taxon>Pseudomonas</taxon>
    </lineage>
</organism>
<dbReference type="AlphaFoldDB" id="A0A6J4EDA7"/>
<dbReference type="InterPro" id="IPR046100">
    <property type="entry name" value="DUF6037"/>
</dbReference>
<sequence>MHMTGLERLARSMIALGIDIQQFLFVNGAATFDCLFSMRGDFELTMTSRGENPKFFQFQVTDNFHMSAYLGDLFQDLMSVLKTHGMSTNEFKSSDFFQALNAAVPHEASPDRAPTPQQILTLRHDLEERDRPFFDAWIYWGPDRGPTASNLKKTLIVFGPDAMQFSLRNRASSRWSANDLGRAWQG</sequence>
<dbReference type="KEGG" id="ptw:TUM18999_61140"/>
<dbReference type="Proteomes" id="UP000509383">
    <property type="component" value="Chromosome"/>
</dbReference>
<dbReference type="RefSeq" id="WP_142013303.1">
    <property type="nucleotide sequence ID" value="NZ_AP023189.1"/>
</dbReference>
<name>A0A6J4EDA7_9PSED</name>
<accession>A0A6J4EDA7</accession>
<evidence type="ECO:0000313" key="2">
    <source>
        <dbReference type="Proteomes" id="UP000509383"/>
    </source>
</evidence>
<proteinExistence type="predicted"/>